<dbReference type="Gene3D" id="3.40.50.300">
    <property type="entry name" value="P-loop containing nucleotide triphosphate hydrolases"/>
    <property type="match status" value="1"/>
</dbReference>
<organism evidence="4 5">
    <name type="scientific">Rhizobium giardinii</name>
    <dbReference type="NCBI Taxonomy" id="56731"/>
    <lineage>
        <taxon>Bacteria</taxon>
        <taxon>Pseudomonadati</taxon>
        <taxon>Pseudomonadota</taxon>
        <taxon>Alphaproteobacteria</taxon>
        <taxon>Hyphomicrobiales</taxon>
        <taxon>Rhizobiaceae</taxon>
        <taxon>Rhizobium/Agrobacterium group</taxon>
        <taxon>Rhizobium</taxon>
    </lineage>
</organism>
<dbReference type="PANTHER" id="PTHR32309:SF13">
    <property type="entry name" value="FERRIC ENTEROBACTIN TRANSPORT PROTEIN FEPE"/>
    <property type="match status" value="1"/>
</dbReference>
<dbReference type="GO" id="GO:0005886">
    <property type="term" value="C:plasma membrane"/>
    <property type="evidence" value="ECO:0007669"/>
    <property type="project" value="TreeGrafter"/>
</dbReference>
<gene>
    <name evidence="4" type="ORF">GGD55_004644</name>
</gene>
<comment type="caution">
    <text evidence="4">The sequence shown here is derived from an EMBL/GenBank/DDBJ whole genome shotgun (WGS) entry which is preliminary data.</text>
</comment>
<keyword evidence="1" id="KW-0547">Nucleotide-binding</keyword>
<protein>
    <submittedName>
        <fullName evidence="4">Mrp family chromosome partitioning ATPase</fullName>
    </submittedName>
</protein>
<evidence type="ECO:0000256" key="1">
    <source>
        <dbReference type="ARBA" id="ARBA00022741"/>
    </source>
</evidence>
<dbReference type="PANTHER" id="PTHR32309">
    <property type="entry name" value="TYROSINE-PROTEIN KINASE"/>
    <property type="match status" value="1"/>
</dbReference>
<evidence type="ECO:0000313" key="4">
    <source>
        <dbReference type="EMBL" id="MBB5537923.1"/>
    </source>
</evidence>
<keyword evidence="5" id="KW-1185">Reference proteome</keyword>
<proteinExistence type="predicted"/>
<dbReference type="Proteomes" id="UP000585507">
    <property type="component" value="Unassembled WGS sequence"/>
</dbReference>
<feature type="region of interest" description="Disordered" evidence="3">
    <location>
        <begin position="1"/>
        <end position="24"/>
    </location>
</feature>
<accession>A0A7W8UEU6</accession>
<dbReference type="InterPro" id="IPR005702">
    <property type="entry name" value="Wzc-like_C"/>
</dbReference>
<name>A0A7W8UEU6_9HYPH</name>
<dbReference type="EMBL" id="JACHBK010000011">
    <property type="protein sequence ID" value="MBB5537923.1"/>
    <property type="molecule type" value="Genomic_DNA"/>
</dbReference>
<evidence type="ECO:0000256" key="3">
    <source>
        <dbReference type="SAM" id="MobiDB-lite"/>
    </source>
</evidence>
<evidence type="ECO:0000256" key="2">
    <source>
        <dbReference type="ARBA" id="ARBA00022840"/>
    </source>
</evidence>
<evidence type="ECO:0000313" key="5">
    <source>
        <dbReference type="Proteomes" id="UP000585507"/>
    </source>
</evidence>
<reference evidence="4 5" key="1">
    <citation type="submission" date="2020-08" db="EMBL/GenBank/DDBJ databases">
        <title>Genomic Encyclopedia of Type Strains, Phase IV (KMG-V): Genome sequencing to study the core and pangenomes of soil and plant-associated prokaryotes.</title>
        <authorList>
            <person name="Whitman W."/>
        </authorList>
    </citation>
    <scope>NUCLEOTIDE SEQUENCE [LARGE SCALE GENOMIC DNA]</scope>
    <source>
        <strain evidence="4 5">SEMIA 4084</strain>
    </source>
</reference>
<sequence>MLTLSGCSHLQPTGKPSPSRYKSNAYFQYRPTRTVLVIRIRVENMKHVPPSLQETRRFHSTDRLTEQAIQACTRLGREIAWENLSPLDLDQERALQNRIVTIGRADPAHAPFDMLRTRVLQNLRQNNWTSVAITSPTPSCGKSLVALNLAFSLAHQEDCRTLLIDLNLKHPAIGAMLGVRAPASMEEFLRGHTATHNLFLRHGHNLAIGTNHQPVQFSAELLQSQDAARILQDLQAKLEPDVILFDMPAVLASDDVTAFLPNVDCAILVAAADSSTFDEVDECERYLAERTKVLGAVLNRCRYTDR</sequence>
<dbReference type="InterPro" id="IPR027417">
    <property type="entry name" value="P-loop_NTPase"/>
</dbReference>
<dbReference type="CDD" id="cd05387">
    <property type="entry name" value="BY-kinase"/>
    <property type="match status" value="1"/>
</dbReference>
<dbReference type="GO" id="GO:0004713">
    <property type="term" value="F:protein tyrosine kinase activity"/>
    <property type="evidence" value="ECO:0007669"/>
    <property type="project" value="TreeGrafter"/>
</dbReference>
<dbReference type="SUPFAM" id="SSF52540">
    <property type="entry name" value="P-loop containing nucleoside triphosphate hydrolases"/>
    <property type="match status" value="1"/>
</dbReference>
<dbReference type="AlphaFoldDB" id="A0A7W8UEU6"/>
<keyword evidence="2" id="KW-0067">ATP-binding</keyword>
<dbReference type="InterPro" id="IPR050445">
    <property type="entry name" value="Bact_polysacc_biosynth/exp"/>
</dbReference>